<gene>
    <name evidence="1" type="ORF">I7I51_07518</name>
</gene>
<evidence type="ECO:0000313" key="1">
    <source>
        <dbReference type="EMBL" id="QSS58096.1"/>
    </source>
</evidence>
<dbReference type="VEuPathDB" id="FungiDB:I7I51_07518"/>
<sequence>MVAPEDELKEALSSVLNTGLYSDLEILSRGRSFKEAAAGRIDLDDDHPLIIEKAVNYLYKLDYSDDDYRTGPLLPEVEEQSLLRDPCALFSDLSDEGMLEISSEHKSGTLPLLFNAQIYAFGEKYGIPGLKELAKEKFEAAIEHAGCDPIVCSVVSLVYKSTCDGDRGLRDVMLRIAYQNAATLGPQPEFQRTLEALPSFTLDLARWQNDEATAMTARGNSLTVKRFVSMTRIIIAIVQTVNSHFPQPRKPGRIVLATIEHYIRPAADLSCDSDRFVTIPFLRRNIKRTFGGYEVHAKMTLDDMQEYGRHFFLCVMNEWTW</sequence>
<proteinExistence type="predicted"/>
<name>A0A8A1LVD3_AJECA</name>
<dbReference type="Proteomes" id="UP000663671">
    <property type="component" value="Chromosome 2"/>
</dbReference>
<accession>A0A8A1LVD3</accession>
<dbReference type="AlphaFoldDB" id="A0A8A1LVD3"/>
<protein>
    <submittedName>
        <fullName evidence="1">Uncharacterized protein</fullName>
    </submittedName>
</protein>
<evidence type="ECO:0000313" key="2">
    <source>
        <dbReference type="Proteomes" id="UP000663671"/>
    </source>
</evidence>
<organism evidence="1 2">
    <name type="scientific">Ajellomyces capsulatus</name>
    <name type="common">Darling's disease fungus</name>
    <name type="synonym">Histoplasma capsulatum</name>
    <dbReference type="NCBI Taxonomy" id="5037"/>
    <lineage>
        <taxon>Eukaryota</taxon>
        <taxon>Fungi</taxon>
        <taxon>Dikarya</taxon>
        <taxon>Ascomycota</taxon>
        <taxon>Pezizomycotina</taxon>
        <taxon>Eurotiomycetes</taxon>
        <taxon>Eurotiomycetidae</taxon>
        <taxon>Onygenales</taxon>
        <taxon>Ajellomycetaceae</taxon>
        <taxon>Histoplasma</taxon>
    </lineage>
</organism>
<dbReference type="OrthoDB" id="4186383at2759"/>
<dbReference type="PANTHER" id="PTHR47843">
    <property type="entry name" value="BTB DOMAIN-CONTAINING PROTEIN-RELATED"/>
    <property type="match status" value="1"/>
</dbReference>
<dbReference type="PANTHER" id="PTHR47843:SF5">
    <property type="entry name" value="BTB_POZ DOMAIN PROTEIN"/>
    <property type="match status" value="1"/>
</dbReference>
<reference evidence="1" key="1">
    <citation type="submission" date="2021-01" db="EMBL/GenBank/DDBJ databases">
        <title>Chromosome-level genome assembly of a human fungal pathogen reveals clustering of transcriptionally co-regulated genes.</title>
        <authorList>
            <person name="Voorhies M."/>
            <person name="Cohen S."/>
            <person name="Shea T.P."/>
            <person name="Petrus S."/>
            <person name="Munoz J.F."/>
            <person name="Poplawski S."/>
            <person name="Goldman W.E."/>
            <person name="Michael T."/>
            <person name="Cuomo C.A."/>
            <person name="Sil A."/>
            <person name="Beyhan S."/>
        </authorList>
    </citation>
    <scope>NUCLEOTIDE SEQUENCE</scope>
    <source>
        <strain evidence="1">WU24</strain>
    </source>
</reference>
<dbReference type="Gene3D" id="3.30.710.10">
    <property type="entry name" value="Potassium Channel Kv1.1, Chain A"/>
    <property type="match status" value="1"/>
</dbReference>
<dbReference type="EMBL" id="CP069109">
    <property type="protein sequence ID" value="QSS58096.1"/>
    <property type="molecule type" value="Genomic_DNA"/>
</dbReference>
<dbReference type="InterPro" id="IPR011333">
    <property type="entry name" value="SKP1/BTB/POZ_sf"/>
</dbReference>